<dbReference type="PROSITE" id="PS00149">
    <property type="entry name" value="SULFATASE_2"/>
    <property type="match status" value="1"/>
</dbReference>
<dbReference type="InterPro" id="IPR024607">
    <property type="entry name" value="Sulfatase_CS"/>
</dbReference>
<evidence type="ECO:0000256" key="4">
    <source>
        <dbReference type="ARBA" id="ARBA00022729"/>
    </source>
</evidence>
<dbReference type="InterPro" id="IPR050738">
    <property type="entry name" value="Sulfatase"/>
</dbReference>
<evidence type="ECO:0000256" key="6">
    <source>
        <dbReference type="ARBA" id="ARBA00022837"/>
    </source>
</evidence>
<accession>A0ABX5XNU5</accession>
<evidence type="ECO:0000256" key="1">
    <source>
        <dbReference type="ARBA" id="ARBA00001913"/>
    </source>
</evidence>
<dbReference type="PANTHER" id="PTHR42693:SF42">
    <property type="entry name" value="ARYLSULFATASE G"/>
    <property type="match status" value="1"/>
</dbReference>
<dbReference type="Gene3D" id="3.40.720.10">
    <property type="entry name" value="Alkaline Phosphatase, subunit A"/>
    <property type="match status" value="1"/>
</dbReference>
<dbReference type="PANTHER" id="PTHR42693">
    <property type="entry name" value="ARYLSULFATASE FAMILY MEMBER"/>
    <property type="match status" value="1"/>
</dbReference>
<keyword evidence="3" id="KW-0479">Metal-binding</keyword>
<evidence type="ECO:0000256" key="8">
    <source>
        <dbReference type="SAM" id="SignalP"/>
    </source>
</evidence>
<keyword evidence="5 10" id="KW-0378">Hydrolase</keyword>
<comment type="similarity">
    <text evidence="2">Belongs to the sulfatase family.</text>
</comment>
<evidence type="ECO:0000256" key="3">
    <source>
        <dbReference type="ARBA" id="ARBA00022723"/>
    </source>
</evidence>
<keyword evidence="4 8" id="KW-0732">Signal</keyword>
<feature type="signal peptide" evidence="8">
    <location>
        <begin position="1"/>
        <end position="27"/>
    </location>
</feature>
<evidence type="ECO:0000313" key="10">
    <source>
        <dbReference type="EMBL" id="QDV83662.1"/>
    </source>
</evidence>
<dbReference type="CDD" id="cd16144">
    <property type="entry name" value="ARS_like"/>
    <property type="match status" value="1"/>
</dbReference>
<evidence type="ECO:0000259" key="9">
    <source>
        <dbReference type="Pfam" id="PF00884"/>
    </source>
</evidence>
<protein>
    <submittedName>
        <fullName evidence="10">Arylsulfatase</fullName>
        <ecNumber evidence="10">3.1.6.1</ecNumber>
    </submittedName>
</protein>
<evidence type="ECO:0000313" key="11">
    <source>
        <dbReference type="Proteomes" id="UP000318081"/>
    </source>
</evidence>
<dbReference type="EC" id="3.1.6.1" evidence="10"/>
<feature type="region of interest" description="Disordered" evidence="7">
    <location>
        <begin position="157"/>
        <end position="178"/>
    </location>
</feature>
<dbReference type="InterPro" id="IPR017850">
    <property type="entry name" value="Alkaline_phosphatase_core_sf"/>
</dbReference>
<name>A0ABX5XNU5_9BACT</name>
<sequence>MMIKKIGCDCCLASLIALSALSTIAFGQDTANQEQSPNIVLIMADDLGWKDLHCYGNEKLDTPHLDRLAKQGLLFTDAYSAAPVCTPTRAALMTGESPARLNITNHAGGHPPNFQKPGTDLITPIWLRHLPLERVTLAEQLKQAGYATGFVGKWHLSHRSRSDSNSDTDLPTEPELRPEHQGFDINIGGCRFGGPPSYFSPYRIPNLQGKFDGEYLPDRCADECISFIKSAKADGNRPFFLCWWNYSVHYPFQAPADLIAKYERRKGPGVENPTYAAMIEGMDRSIGKLIKAIDEQGLGEDTLVIFTSDNGPFQANVQPLRAEKGFLYEGGIRVPMIVRWPGRVRPATQTSTPAITMDIHATILDAANLKADPSNTPDGMSLLPLFKNESELNRESIYFHYPNYAFHKANRLGSAIRSGDYKLIKFYDDDSIELYNLKIDISESRNLAGELPKKAEQLRSELEAWLKMTNASQPKRAT</sequence>
<evidence type="ECO:0000256" key="7">
    <source>
        <dbReference type="SAM" id="MobiDB-lite"/>
    </source>
</evidence>
<proteinExistence type="inferred from homology"/>
<dbReference type="RefSeq" id="WP_145210807.1">
    <property type="nucleotide sequence ID" value="NZ_CP036432.1"/>
</dbReference>
<dbReference type="Pfam" id="PF00884">
    <property type="entry name" value="Sulfatase"/>
    <property type="match status" value="1"/>
</dbReference>
<dbReference type="InterPro" id="IPR000917">
    <property type="entry name" value="Sulfatase_N"/>
</dbReference>
<evidence type="ECO:0000256" key="5">
    <source>
        <dbReference type="ARBA" id="ARBA00022801"/>
    </source>
</evidence>
<feature type="domain" description="Sulfatase N-terminal" evidence="9">
    <location>
        <begin position="37"/>
        <end position="368"/>
    </location>
</feature>
<organism evidence="10 11">
    <name type="scientific">Stieleria magnilauensis</name>
    <dbReference type="NCBI Taxonomy" id="2527963"/>
    <lineage>
        <taxon>Bacteria</taxon>
        <taxon>Pseudomonadati</taxon>
        <taxon>Planctomycetota</taxon>
        <taxon>Planctomycetia</taxon>
        <taxon>Pirellulales</taxon>
        <taxon>Pirellulaceae</taxon>
        <taxon>Stieleria</taxon>
    </lineage>
</organism>
<gene>
    <name evidence="10" type="primary">atsA_16</name>
    <name evidence="10" type="ORF">TBK1r_26040</name>
</gene>
<feature type="chain" id="PRO_5046326501" evidence="8">
    <location>
        <begin position="28"/>
        <end position="478"/>
    </location>
</feature>
<dbReference type="Proteomes" id="UP000318081">
    <property type="component" value="Chromosome"/>
</dbReference>
<dbReference type="PROSITE" id="PS00523">
    <property type="entry name" value="SULFATASE_1"/>
    <property type="match status" value="1"/>
</dbReference>
<dbReference type="SUPFAM" id="SSF53649">
    <property type="entry name" value="Alkaline phosphatase-like"/>
    <property type="match status" value="1"/>
</dbReference>
<dbReference type="Gene3D" id="3.30.1120.10">
    <property type="match status" value="1"/>
</dbReference>
<keyword evidence="11" id="KW-1185">Reference proteome</keyword>
<reference evidence="10 11" key="1">
    <citation type="submission" date="2019-02" db="EMBL/GenBank/DDBJ databases">
        <title>Deep-cultivation of Planctomycetes and their phenomic and genomic characterization uncovers novel biology.</title>
        <authorList>
            <person name="Wiegand S."/>
            <person name="Jogler M."/>
            <person name="Boedeker C."/>
            <person name="Pinto D."/>
            <person name="Vollmers J."/>
            <person name="Rivas-Marin E."/>
            <person name="Kohn T."/>
            <person name="Peeters S.H."/>
            <person name="Heuer A."/>
            <person name="Rast P."/>
            <person name="Oberbeckmann S."/>
            <person name="Bunk B."/>
            <person name="Jeske O."/>
            <person name="Meyerdierks A."/>
            <person name="Storesund J.E."/>
            <person name="Kallscheuer N."/>
            <person name="Luecker S."/>
            <person name="Lage O.M."/>
            <person name="Pohl T."/>
            <person name="Merkel B.J."/>
            <person name="Hornburger P."/>
            <person name="Mueller R.-W."/>
            <person name="Bruemmer F."/>
            <person name="Labrenz M."/>
            <person name="Spormann A.M."/>
            <person name="Op den Camp H."/>
            <person name="Overmann J."/>
            <person name="Amann R."/>
            <person name="Jetten M.S.M."/>
            <person name="Mascher T."/>
            <person name="Medema M.H."/>
            <person name="Devos D.P."/>
            <person name="Kaster A.-K."/>
            <person name="Ovreas L."/>
            <person name="Rohde M."/>
            <person name="Galperin M.Y."/>
            <person name="Jogler C."/>
        </authorList>
    </citation>
    <scope>NUCLEOTIDE SEQUENCE [LARGE SCALE GENOMIC DNA]</scope>
    <source>
        <strain evidence="10 11">TBK1r</strain>
    </source>
</reference>
<dbReference type="EMBL" id="CP036432">
    <property type="protein sequence ID" value="QDV83662.1"/>
    <property type="molecule type" value="Genomic_DNA"/>
</dbReference>
<keyword evidence="6" id="KW-0106">Calcium</keyword>
<evidence type="ECO:0000256" key="2">
    <source>
        <dbReference type="ARBA" id="ARBA00008779"/>
    </source>
</evidence>
<comment type="cofactor">
    <cofactor evidence="1">
        <name>Ca(2+)</name>
        <dbReference type="ChEBI" id="CHEBI:29108"/>
    </cofactor>
</comment>
<dbReference type="GO" id="GO:0004065">
    <property type="term" value="F:arylsulfatase activity"/>
    <property type="evidence" value="ECO:0007669"/>
    <property type="project" value="UniProtKB-EC"/>
</dbReference>